<evidence type="ECO:0000256" key="2">
    <source>
        <dbReference type="ARBA" id="ARBA00022771"/>
    </source>
</evidence>
<organism evidence="7 8">
    <name type="scientific">Hipposideros armiger</name>
    <name type="common">Great Himalayan leaf-nosed bat</name>
    <dbReference type="NCBI Taxonomy" id="186990"/>
    <lineage>
        <taxon>Eukaryota</taxon>
        <taxon>Metazoa</taxon>
        <taxon>Chordata</taxon>
        <taxon>Craniata</taxon>
        <taxon>Vertebrata</taxon>
        <taxon>Euteleostomi</taxon>
        <taxon>Mammalia</taxon>
        <taxon>Eutheria</taxon>
        <taxon>Laurasiatheria</taxon>
        <taxon>Chiroptera</taxon>
        <taxon>Yinpterochiroptera</taxon>
        <taxon>Rhinolophoidea</taxon>
        <taxon>Hipposideridae</taxon>
        <taxon>Hipposideros</taxon>
    </lineage>
</organism>
<dbReference type="Gene3D" id="2.60.120.920">
    <property type="match status" value="1"/>
</dbReference>
<dbReference type="PROSITE" id="PS50188">
    <property type="entry name" value="B302_SPRY"/>
    <property type="match status" value="1"/>
</dbReference>
<dbReference type="GO" id="GO:0008270">
    <property type="term" value="F:zinc ion binding"/>
    <property type="evidence" value="ECO:0007669"/>
    <property type="project" value="UniProtKB-KW"/>
</dbReference>
<dbReference type="InterPro" id="IPR001841">
    <property type="entry name" value="Znf_RING"/>
</dbReference>
<dbReference type="OrthoDB" id="128536at2759"/>
<evidence type="ECO:0000313" key="8">
    <source>
        <dbReference type="RefSeq" id="XP_019501882.1"/>
    </source>
</evidence>
<evidence type="ECO:0000256" key="3">
    <source>
        <dbReference type="ARBA" id="ARBA00022833"/>
    </source>
</evidence>
<dbReference type="InterPro" id="IPR006574">
    <property type="entry name" value="PRY"/>
</dbReference>
<dbReference type="PROSITE" id="PS00518">
    <property type="entry name" value="ZF_RING_1"/>
    <property type="match status" value="1"/>
</dbReference>
<dbReference type="InterPro" id="IPR050143">
    <property type="entry name" value="TRIM/RBCC"/>
</dbReference>
<dbReference type="PRINTS" id="PR01407">
    <property type="entry name" value="BUTYPHLNCDUF"/>
</dbReference>
<dbReference type="RefSeq" id="XP_019501882.1">
    <property type="nucleotide sequence ID" value="XM_019646337.1"/>
</dbReference>
<keyword evidence="2 4" id="KW-0863">Zinc-finger</keyword>
<dbReference type="SUPFAM" id="SSF57850">
    <property type="entry name" value="RING/U-box"/>
    <property type="match status" value="1"/>
</dbReference>
<protein>
    <submittedName>
        <fullName evidence="8">Ret finger protein-like 4B</fullName>
    </submittedName>
</protein>
<dbReference type="PANTHER" id="PTHR24103">
    <property type="entry name" value="E3 UBIQUITIN-PROTEIN LIGASE TRIM"/>
    <property type="match status" value="1"/>
</dbReference>
<evidence type="ECO:0000313" key="7">
    <source>
        <dbReference type="Proteomes" id="UP000694851"/>
    </source>
</evidence>
<dbReference type="GeneID" id="109384740"/>
<dbReference type="AlphaFoldDB" id="A0A8B7RLT4"/>
<dbReference type="InterPro" id="IPR003877">
    <property type="entry name" value="SPRY_dom"/>
</dbReference>
<sequence length="292" mass="33409">MSTGLREEALCPICLELFSNPISLSCVHTFCFNCIQLWLLERKDLKLTCPICREVINRPPMEEWQIRTLTLLMEQHGFLLEQSLHLKDEFLKFWEDMTLDAVTAHSRLVLSDDLRKVHCGKICHNPVEEPQRFAYVACVLGTPCFSSGYHYWEVEVEEGKEWALGVCKESADRKRKSGFSSEHGFWIISMKAGAIYSSSIPETRIPANPGLSHIGIFLDVEMEEIKFFDVRNDALIYVHSNFSCLEPLRPFFCPELPGEGDSGGPLSICSREIPHMFFPPKSPWTKPIKHLS</sequence>
<gene>
    <name evidence="8" type="primary">RFPL4B</name>
</gene>
<feature type="domain" description="B30.2/SPRY" evidence="6">
    <location>
        <begin position="77"/>
        <end position="275"/>
    </location>
</feature>
<reference evidence="8" key="1">
    <citation type="submission" date="2025-08" db="UniProtKB">
        <authorList>
            <consortium name="RefSeq"/>
        </authorList>
    </citation>
    <scope>IDENTIFICATION</scope>
    <source>
        <tissue evidence="8">Muscle</tissue>
    </source>
</reference>
<dbReference type="Pfam" id="PF13765">
    <property type="entry name" value="PRY"/>
    <property type="match status" value="1"/>
</dbReference>
<evidence type="ECO:0000259" key="5">
    <source>
        <dbReference type="PROSITE" id="PS50089"/>
    </source>
</evidence>
<dbReference type="InterPro" id="IPR003879">
    <property type="entry name" value="Butyrophylin_SPRY"/>
</dbReference>
<dbReference type="InterPro" id="IPR013320">
    <property type="entry name" value="ConA-like_dom_sf"/>
</dbReference>
<feature type="domain" description="RING-type" evidence="5">
    <location>
        <begin position="11"/>
        <end position="53"/>
    </location>
</feature>
<dbReference type="InterPro" id="IPR001870">
    <property type="entry name" value="B30.2/SPRY"/>
</dbReference>
<keyword evidence="3" id="KW-0862">Zinc</keyword>
<dbReference type="Proteomes" id="UP000694851">
    <property type="component" value="Unplaced"/>
</dbReference>
<dbReference type="SUPFAM" id="SSF49899">
    <property type="entry name" value="Concanavalin A-like lectins/glucanases"/>
    <property type="match status" value="1"/>
</dbReference>
<dbReference type="KEGG" id="hai:109384740"/>
<keyword evidence="1" id="KW-0479">Metal-binding</keyword>
<dbReference type="Pfam" id="PF15227">
    <property type="entry name" value="zf-C3HC4_4"/>
    <property type="match status" value="1"/>
</dbReference>
<dbReference type="PROSITE" id="PS50089">
    <property type="entry name" value="ZF_RING_2"/>
    <property type="match status" value="1"/>
</dbReference>
<evidence type="ECO:0000256" key="4">
    <source>
        <dbReference type="PROSITE-ProRule" id="PRU00175"/>
    </source>
</evidence>
<dbReference type="SMART" id="SM00184">
    <property type="entry name" value="RING"/>
    <property type="match status" value="1"/>
</dbReference>
<keyword evidence="7" id="KW-1185">Reference proteome</keyword>
<dbReference type="InterPro" id="IPR013083">
    <property type="entry name" value="Znf_RING/FYVE/PHD"/>
</dbReference>
<proteinExistence type="predicted"/>
<dbReference type="InterPro" id="IPR043136">
    <property type="entry name" value="B30.2/SPRY_sf"/>
</dbReference>
<dbReference type="SMART" id="SM00449">
    <property type="entry name" value="SPRY"/>
    <property type="match status" value="1"/>
</dbReference>
<dbReference type="InterPro" id="IPR017907">
    <property type="entry name" value="Znf_RING_CS"/>
</dbReference>
<dbReference type="SMART" id="SM00589">
    <property type="entry name" value="PRY"/>
    <property type="match status" value="1"/>
</dbReference>
<name>A0A8B7RLT4_HIPAR</name>
<dbReference type="Pfam" id="PF00622">
    <property type="entry name" value="SPRY"/>
    <property type="match status" value="1"/>
</dbReference>
<evidence type="ECO:0000256" key="1">
    <source>
        <dbReference type="ARBA" id="ARBA00022723"/>
    </source>
</evidence>
<dbReference type="CTD" id="442247"/>
<accession>A0A8B7RLT4</accession>
<evidence type="ECO:0000259" key="6">
    <source>
        <dbReference type="PROSITE" id="PS50188"/>
    </source>
</evidence>
<dbReference type="FunFam" id="2.60.120.920:FF:000004">
    <property type="entry name" value="Butyrophilin subfamily 1 member A1"/>
    <property type="match status" value="1"/>
</dbReference>
<dbReference type="Gene3D" id="3.30.40.10">
    <property type="entry name" value="Zinc/RING finger domain, C3HC4 (zinc finger)"/>
    <property type="match status" value="1"/>
</dbReference>